<dbReference type="EMBL" id="WSRR01000003">
    <property type="protein sequence ID" value="MVX60326.1"/>
    <property type="molecule type" value="Genomic_DNA"/>
</dbReference>
<dbReference type="AlphaFoldDB" id="A0A6N8JNB6"/>
<dbReference type="OrthoDB" id="3178171at2"/>
<evidence type="ECO:0000313" key="1">
    <source>
        <dbReference type="EMBL" id="MVX60326.1"/>
    </source>
</evidence>
<dbReference type="RefSeq" id="WP_160344799.1">
    <property type="nucleotide sequence ID" value="NZ_WSRR01000003.1"/>
</dbReference>
<gene>
    <name evidence="1" type="ORF">GKZ27_02455</name>
</gene>
<accession>A0A6N8JNB6</accession>
<evidence type="ECO:0000313" key="2">
    <source>
        <dbReference type="Proteomes" id="UP000463388"/>
    </source>
</evidence>
<organism evidence="1 2">
    <name type="scientific">Adlercreutzia mucosicola</name>
    <dbReference type="NCBI Taxonomy" id="580026"/>
    <lineage>
        <taxon>Bacteria</taxon>
        <taxon>Bacillati</taxon>
        <taxon>Actinomycetota</taxon>
        <taxon>Coriobacteriia</taxon>
        <taxon>Eggerthellales</taxon>
        <taxon>Eggerthellaceae</taxon>
        <taxon>Adlercreutzia</taxon>
    </lineage>
</organism>
<reference evidence="1 2" key="1">
    <citation type="submission" date="2019-12" db="EMBL/GenBank/DDBJ databases">
        <title>Microbes associate with the intestines of laboratory mice.</title>
        <authorList>
            <person name="Navarre W."/>
            <person name="Wong E."/>
        </authorList>
    </citation>
    <scope>NUCLEOTIDE SEQUENCE [LARGE SCALE GENOMIC DNA]</scope>
    <source>
        <strain evidence="1 2">NM66_B29</strain>
    </source>
</reference>
<dbReference type="PROSITE" id="PS51257">
    <property type="entry name" value="PROKAR_LIPOPROTEIN"/>
    <property type="match status" value="1"/>
</dbReference>
<dbReference type="Proteomes" id="UP000463388">
    <property type="component" value="Unassembled WGS sequence"/>
</dbReference>
<protein>
    <submittedName>
        <fullName evidence="1">Uncharacterized protein</fullName>
    </submittedName>
</protein>
<name>A0A6N8JNB6_9ACTN</name>
<proteinExistence type="predicted"/>
<sequence length="257" mass="28081">MVQTLKNLTLQTRILLIVLAAALVGCVVMMAVSPARSALTYFSGEYVAEIQQTHIGVALTENDAVVPEGGNLIADSSALLKRPTADNPDNVDQFMIPGEVYSERLSVQNRSSDMDEYVRLTVRKYWAKGAEGDGSTADTRAKTDKLDPSLIQLQFTDESAEYWVRADNECTAEREVFYYKTVLPAGEAAEYPAVTGIRIDPSIKDVREDYSNCWLALEAQVDSVQVNNAVDAAKSAWGVDVTQEAFAAAGLNWSQEG</sequence>
<comment type="caution">
    <text evidence="1">The sequence shown here is derived from an EMBL/GenBank/DDBJ whole genome shotgun (WGS) entry which is preliminary data.</text>
</comment>
<keyword evidence="2" id="KW-1185">Reference proteome</keyword>